<accession>A0A4P9WI57</accession>
<sequence>IPVFNAPYQHFHSAAEMVISYLILLSRQVGDRSREIHSGEWNKTATNCNEVRGKTLGIVGYGHVGSQIGVMAEALSLRVIFYDTVSLMPIGRAQPVDTLDELLERSDYVALNVSNLAENVGMIDRPQLEKMKKGSYLINVSYNEAVSSQDMPEGGREGSVYPSHIDPNPPFHLTLGDETLEARTRVGEEVTTSLIKYLTDGTTHGAVNFPSIAPGPLKPGFRRLLNIHKNVRGVLQEIDYILSAYNVGKQVLDTKDGIGYLIADVSTEHLATEIVTDLAQLANSIRTRIV</sequence>
<dbReference type="GO" id="GO:0016491">
    <property type="term" value="F:oxidoreductase activity"/>
    <property type="evidence" value="ECO:0007669"/>
    <property type="project" value="UniProtKB-KW"/>
</dbReference>
<dbReference type="InterPro" id="IPR050223">
    <property type="entry name" value="D-isomer_2-hydroxyacid_DH"/>
</dbReference>
<evidence type="ECO:0000313" key="3">
    <source>
        <dbReference type="EMBL" id="RKO91553.1"/>
    </source>
</evidence>
<dbReference type="Gene3D" id="3.40.50.720">
    <property type="entry name" value="NAD(P)-binding Rossmann-like Domain"/>
    <property type="match status" value="1"/>
</dbReference>
<dbReference type="GO" id="GO:0051287">
    <property type="term" value="F:NAD binding"/>
    <property type="evidence" value="ECO:0007669"/>
    <property type="project" value="InterPro"/>
</dbReference>
<dbReference type="EMBL" id="KZ995015">
    <property type="protein sequence ID" value="RKO91553.1"/>
    <property type="molecule type" value="Genomic_DNA"/>
</dbReference>
<evidence type="ECO:0000256" key="1">
    <source>
        <dbReference type="ARBA" id="ARBA00023002"/>
    </source>
</evidence>
<dbReference type="PANTHER" id="PTHR10996:SF282">
    <property type="entry name" value="D-3-PHOSPHOGLYCERATE DEHYDROGENASE 1-RELATED"/>
    <property type="match status" value="1"/>
</dbReference>
<reference evidence="4" key="1">
    <citation type="journal article" date="2018" name="Nat. Microbiol.">
        <title>Leveraging single-cell genomics to expand the fungal tree of life.</title>
        <authorList>
            <person name="Ahrendt S.R."/>
            <person name="Quandt C.A."/>
            <person name="Ciobanu D."/>
            <person name="Clum A."/>
            <person name="Salamov A."/>
            <person name="Andreopoulos B."/>
            <person name="Cheng J.F."/>
            <person name="Woyke T."/>
            <person name="Pelin A."/>
            <person name="Henrissat B."/>
            <person name="Reynolds N.K."/>
            <person name="Benny G.L."/>
            <person name="Smith M.E."/>
            <person name="James T.Y."/>
            <person name="Grigoriev I.V."/>
        </authorList>
    </citation>
    <scope>NUCLEOTIDE SEQUENCE [LARGE SCALE GENOMIC DNA]</scope>
</reference>
<dbReference type="Gene3D" id="3.30.70.260">
    <property type="match status" value="1"/>
</dbReference>
<dbReference type="Pfam" id="PF02826">
    <property type="entry name" value="2-Hacid_dh_C"/>
    <property type="match status" value="1"/>
</dbReference>
<evidence type="ECO:0000259" key="2">
    <source>
        <dbReference type="Pfam" id="PF02826"/>
    </source>
</evidence>
<dbReference type="AlphaFoldDB" id="A0A4P9WI57"/>
<name>A0A4P9WI57_9FUNG</name>
<dbReference type="PROSITE" id="PS00065">
    <property type="entry name" value="D_2_HYDROXYACID_DH_1"/>
    <property type="match status" value="1"/>
</dbReference>
<evidence type="ECO:0000313" key="4">
    <source>
        <dbReference type="Proteomes" id="UP000269721"/>
    </source>
</evidence>
<protein>
    <recommendedName>
        <fullName evidence="2">D-isomer specific 2-hydroxyacid dehydrogenase NAD-binding domain-containing protein</fullName>
    </recommendedName>
</protein>
<organism evidence="3 4">
    <name type="scientific">Blyttiomyces helicus</name>
    <dbReference type="NCBI Taxonomy" id="388810"/>
    <lineage>
        <taxon>Eukaryota</taxon>
        <taxon>Fungi</taxon>
        <taxon>Fungi incertae sedis</taxon>
        <taxon>Chytridiomycota</taxon>
        <taxon>Chytridiomycota incertae sedis</taxon>
        <taxon>Chytridiomycetes</taxon>
        <taxon>Chytridiomycetes incertae sedis</taxon>
        <taxon>Blyttiomyces</taxon>
    </lineage>
</organism>
<proteinExistence type="predicted"/>
<keyword evidence="1" id="KW-0560">Oxidoreductase</keyword>
<dbReference type="SUPFAM" id="SSF51735">
    <property type="entry name" value="NAD(P)-binding Rossmann-fold domains"/>
    <property type="match status" value="1"/>
</dbReference>
<keyword evidence="4" id="KW-1185">Reference proteome</keyword>
<feature type="domain" description="D-isomer specific 2-hydroxyacid dehydrogenase NAD-binding" evidence="2">
    <location>
        <begin position="20"/>
        <end position="158"/>
    </location>
</feature>
<dbReference type="InterPro" id="IPR036291">
    <property type="entry name" value="NAD(P)-bd_dom_sf"/>
</dbReference>
<dbReference type="InterPro" id="IPR029752">
    <property type="entry name" value="D-isomer_DH_CS1"/>
</dbReference>
<gene>
    <name evidence="3" type="ORF">BDK51DRAFT_17722</name>
</gene>
<dbReference type="Proteomes" id="UP000269721">
    <property type="component" value="Unassembled WGS sequence"/>
</dbReference>
<dbReference type="OrthoDB" id="418179at2759"/>
<dbReference type="PANTHER" id="PTHR10996">
    <property type="entry name" value="2-HYDROXYACID DEHYDROGENASE-RELATED"/>
    <property type="match status" value="1"/>
</dbReference>
<dbReference type="InterPro" id="IPR006140">
    <property type="entry name" value="D-isomer_DH_NAD-bd"/>
</dbReference>
<feature type="non-terminal residue" evidence="3">
    <location>
        <position position="1"/>
    </location>
</feature>